<dbReference type="Proteomes" id="UP000073492">
    <property type="component" value="Unassembled WGS sequence"/>
</dbReference>
<dbReference type="STRING" id="113226.A0A139I934"/>
<feature type="compositionally biased region" description="Basic and acidic residues" evidence="1">
    <location>
        <begin position="29"/>
        <end position="40"/>
    </location>
</feature>
<feature type="compositionally biased region" description="Basic and acidic residues" evidence="1">
    <location>
        <begin position="521"/>
        <end position="530"/>
    </location>
</feature>
<feature type="region of interest" description="Disordered" evidence="1">
    <location>
        <begin position="457"/>
        <end position="535"/>
    </location>
</feature>
<evidence type="ECO:0000256" key="1">
    <source>
        <dbReference type="SAM" id="MobiDB-lite"/>
    </source>
</evidence>
<sequence>MNTLPDPVPARVAPTYKQRKVSTGPGWRNRSDRDEKREITGRPVTDVHDKYQFQPLPPDCTRLLMVQPPEEHNDDHIEVILKIVTFADLGTARAPYEALSYCWGNEDADQSVFVLNDESQASTPYTQIYKPRKISITPNLHAALCHLRMSRRAVSLWIDALCMDQGKLDERQEQVSRMAEIYSKAHRVLVWLGDGDARTKSAIRLANDIVGANPDASTVGLYDVSRAKAWSDFGYLVRSSWFSRRWVIQELALAQEATVHCGNDEIHWENLRDAISIFMDHFDKVRDPFKREPQYETDYKDLTEPECLAARLLVDTINIIFRPHPTRSMPKSFDPVQSLEDLVSEPSAFLTSDGRDAIYPEEYISVCWLCGMGGRQDGRTRYHLPQLERKVRGLNFPELVTLPSWIRTTSNAPFANRNRPTRARYNADTLVGMPDKASGNNKARYSFQVDRPLASPFTHQSSESAATVQPVSDGENTSSPVLNTRKPYESGPNLVSAVPSGALRRSPRAPISLASPNKRQATADHGERAVPKRRRAETFAPAQRPVVSRPTLEERTKRSAYLSVDGVQVGTISWRTDPTTDGAQEAAW</sequence>
<dbReference type="Pfam" id="PF06985">
    <property type="entry name" value="HET"/>
    <property type="match status" value="1"/>
</dbReference>
<gene>
    <name evidence="3" type="ORF">AC579_656</name>
</gene>
<dbReference type="InterPro" id="IPR010730">
    <property type="entry name" value="HET"/>
</dbReference>
<dbReference type="OrthoDB" id="3633611at2759"/>
<dbReference type="PANTHER" id="PTHR24148:SF64">
    <property type="entry name" value="HETEROKARYON INCOMPATIBILITY DOMAIN-CONTAINING PROTEIN"/>
    <property type="match status" value="1"/>
</dbReference>
<evidence type="ECO:0000313" key="4">
    <source>
        <dbReference type="Proteomes" id="UP000073492"/>
    </source>
</evidence>
<dbReference type="AlphaFoldDB" id="A0A139I934"/>
<dbReference type="EMBL" id="LFZO01000220">
    <property type="protein sequence ID" value="KXT11105.1"/>
    <property type="molecule type" value="Genomic_DNA"/>
</dbReference>
<organism evidence="3 4">
    <name type="scientific">Pseudocercospora musae</name>
    <dbReference type="NCBI Taxonomy" id="113226"/>
    <lineage>
        <taxon>Eukaryota</taxon>
        <taxon>Fungi</taxon>
        <taxon>Dikarya</taxon>
        <taxon>Ascomycota</taxon>
        <taxon>Pezizomycotina</taxon>
        <taxon>Dothideomycetes</taxon>
        <taxon>Dothideomycetidae</taxon>
        <taxon>Mycosphaerellales</taxon>
        <taxon>Mycosphaerellaceae</taxon>
        <taxon>Pseudocercospora</taxon>
    </lineage>
</organism>
<feature type="compositionally biased region" description="Polar residues" evidence="1">
    <location>
        <begin position="457"/>
        <end position="482"/>
    </location>
</feature>
<accession>A0A139I934</accession>
<feature type="region of interest" description="Disordered" evidence="1">
    <location>
        <begin position="1"/>
        <end position="40"/>
    </location>
</feature>
<proteinExistence type="predicted"/>
<keyword evidence="4" id="KW-1185">Reference proteome</keyword>
<name>A0A139I934_9PEZI</name>
<reference evidence="3 4" key="1">
    <citation type="submission" date="2015-07" db="EMBL/GenBank/DDBJ databases">
        <title>Comparative genomics of the Sigatoka disease complex on banana suggests a link between parallel evolutionary changes in Pseudocercospora fijiensis and Pseudocercospora eumusae and increased virulence on the banana host.</title>
        <authorList>
            <person name="Chang T.-C."/>
            <person name="Salvucci A."/>
            <person name="Crous P.W."/>
            <person name="Stergiopoulos I."/>
        </authorList>
    </citation>
    <scope>NUCLEOTIDE SEQUENCE [LARGE SCALE GENOMIC DNA]</scope>
    <source>
        <strain evidence="3 4">CBS 116634</strain>
    </source>
</reference>
<dbReference type="PANTHER" id="PTHR24148">
    <property type="entry name" value="ANKYRIN REPEAT DOMAIN-CONTAINING PROTEIN 39 HOMOLOG-RELATED"/>
    <property type="match status" value="1"/>
</dbReference>
<feature type="domain" description="Heterokaryon incompatibility" evidence="2">
    <location>
        <begin position="96"/>
        <end position="250"/>
    </location>
</feature>
<evidence type="ECO:0000313" key="3">
    <source>
        <dbReference type="EMBL" id="KXT11105.1"/>
    </source>
</evidence>
<dbReference type="InterPro" id="IPR052895">
    <property type="entry name" value="HetReg/Transcr_Mod"/>
</dbReference>
<evidence type="ECO:0000259" key="2">
    <source>
        <dbReference type="Pfam" id="PF06985"/>
    </source>
</evidence>
<comment type="caution">
    <text evidence="3">The sequence shown here is derived from an EMBL/GenBank/DDBJ whole genome shotgun (WGS) entry which is preliminary data.</text>
</comment>
<protein>
    <recommendedName>
        <fullName evidence="2">Heterokaryon incompatibility domain-containing protein</fullName>
    </recommendedName>
</protein>